<evidence type="ECO:0000256" key="2">
    <source>
        <dbReference type="SAM" id="SignalP"/>
    </source>
</evidence>
<sequence>MAQTPVLLAQMAHNPQLLLVPLLMALMALPFAQSSFTTDGNNTLDTTRSSFTTKGNSTLDTTRSSFTTEGKQHKENGMRSSP</sequence>
<feature type="region of interest" description="Disordered" evidence="1">
    <location>
        <begin position="35"/>
        <end position="82"/>
    </location>
</feature>
<comment type="caution">
    <text evidence="3">The sequence shown here is derived from an EMBL/GenBank/DDBJ whole genome shotgun (WGS) entry which is preliminary data.</text>
</comment>
<proteinExistence type="predicted"/>
<feature type="chain" id="PRO_5032922196" evidence="2">
    <location>
        <begin position="35"/>
        <end position="82"/>
    </location>
</feature>
<evidence type="ECO:0000313" key="3">
    <source>
        <dbReference type="EMBL" id="MQM19446.1"/>
    </source>
</evidence>
<feature type="compositionally biased region" description="Basic and acidic residues" evidence="1">
    <location>
        <begin position="70"/>
        <end position="82"/>
    </location>
</feature>
<feature type="compositionally biased region" description="Polar residues" evidence="1">
    <location>
        <begin position="35"/>
        <end position="69"/>
    </location>
</feature>
<organism evidence="3 4">
    <name type="scientific">Colocasia esculenta</name>
    <name type="common">Wild taro</name>
    <name type="synonym">Arum esculentum</name>
    <dbReference type="NCBI Taxonomy" id="4460"/>
    <lineage>
        <taxon>Eukaryota</taxon>
        <taxon>Viridiplantae</taxon>
        <taxon>Streptophyta</taxon>
        <taxon>Embryophyta</taxon>
        <taxon>Tracheophyta</taxon>
        <taxon>Spermatophyta</taxon>
        <taxon>Magnoliopsida</taxon>
        <taxon>Liliopsida</taxon>
        <taxon>Araceae</taxon>
        <taxon>Aroideae</taxon>
        <taxon>Colocasieae</taxon>
        <taxon>Colocasia</taxon>
    </lineage>
</organism>
<keyword evidence="2" id="KW-0732">Signal</keyword>
<keyword evidence="4" id="KW-1185">Reference proteome</keyword>
<name>A0A843XJE2_COLES</name>
<reference evidence="3" key="1">
    <citation type="submission" date="2017-07" db="EMBL/GenBank/DDBJ databases">
        <title>Taro Niue Genome Assembly and Annotation.</title>
        <authorList>
            <person name="Atibalentja N."/>
            <person name="Keating K."/>
            <person name="Fields C.J."/>
        </authorList>
    </citation>
    <scope>NUCLEOTIDE SEQUENCE</scope>
    <source>
        <strain evidence="3">Niue_2</strain>
        <tissue evidence="3">Leaf</tissue>
    </source>
</reference>
<dbReference type="EMBL" id="NMUH01008920">
    <property type="protein sequence ID" value="MQM19446.1"/>
    <property type="molecule type" value="Genomic_DNA"/>
</dbReference>
<evidence type="ECO:0000313" key="4">
    <source>
        <dbReference type="Proteomes" id="UP000652761"/>
    </source>
</evidence>
<dbReference type="Proteomes" id="UP000652761">
    <property type="component" value="Unassembled WGS sequence"/>
</dbReference>
<accession>A0A843XJE2</accession>
<evidence type="ECO:0000256" key="1">
    <source>
        <dbReference type="SAM" id="MobiDB-lite"/>
    </source>
</evidence>
<gene>
    <name evidence="3" type="ORF">Taro_052451</name>
</gene>
<feature type="signal peptide" evidence="2">
    <location>
        <begin position="1"/>
        <end position="34"/>
    </location>
</feature>
<dbReference type="AlphaFoldDB" id="A0A843XJE2"/>
<protein>
    <submittedName>
        <fullName evidence="3">Uncharacterized protein</fullName>
    </submittedName>
</protein>